<evidence type="ECO:0000313" key="12">
    <source>
        <dbReference type="Proteomes" id="UP001479436"/>
    </source>
</evidence>
<feature type="region of interest" description="Disordered" evidence="9">
    <location>
        <begin position="92"/>
        <end position="135"/>
    </location>
</feature>
<dbReference type="InterPro" id="IPR018490">
    <property type="entry name" value="cNMP-bd_dom_sf"/>
</dbReference>
<dbReference type="SUPFAM" id="SSF51206">
    <property type="entry name" value="cAMP-binding domain-like"/>
    <property type="match status" value="2"/>
</dbReference>
<dbReference type="PIRSF" id="PIRSF000548">
    <property type="entry name" value="PK_regulatory"/>
    <property type="match status" value="1"/>
</dbReference>
<proteinExistence type="inferred from homology"/>
<dbReference type="Proteomes" id="UP001479436">
    <property type="component" value="Unassembled WGS sequence"/>
</dbReference>
<comment type="subunit">
    <text evidence="8">Tetramer, composed of 2 regulatory (R) and 2 catalytic (C) subunits. In the presence of cAMP it dissociates into 2 active monomeric C subunits and an R dimer.</text>
</comment>
<sequence>MSASPDSEYIAQHRLNVFFEKLNSTLMMYKPENPLTFLTDCFNILKTKAENQPDVDYLVHLQDYLDTIALESSDHSNSATIPSILTTIPAVDGEAAKRKRDENETPVESQDEIESTEEADAFSEPPHKLSSRFQRTQLSVNAAYTNRGRRGSVSAESIKPTEQEYQRVVVPKSDEARMRIASATSSNLLFRNLEPDQKREVVDGMFERKVSEGEVVIQQGDEGDNFYVVDQGLFDVIKNGVKVIQVSAGGSFGELALMYNTPRAASVKAVTSGILWGVDRVTFRRSITNNTFRKRKMYESFLKTVPILHTLETAEVVKIADALEPAEYEDGETIIEQGTVGNYFYIIESGEAHVTQIDEMENEHELPGLKAGNYFGELALLNDAPRAATITAKGSLKVSAMSKDGFVRLLGPIVDILKRNPAENKTINRRLSLPSTSM</sequence>
<dbReference type="InterPro" id="IPR012198">
    <property type="entry name" value="cAMP_dep_PK_reg_su"/>
</dbReference>
<dbReference type="InterPro" id="IPR000595">
    <property type="entry name" value="cNMP-bd_dom"/>
</dbReference>
<evidence type="ECO:0000256" key="6">
    <source>
        <dbReference type="ARBA" id="ARBA00022741"/>
    </source>
</evidence>
<reference evidence="11 12" key="1">
    <citation type="submission" date="2023-04" db="EMBL/GenBank/DDBJ databases">
        <title>Genome of Basidiobolus ranarum AG-B5.</title>
        <authorList>
            <person name="Stajich J.E."/>
            <person name="Carter-House D."/>
            <person name="Gryganskyi A."/>
        </authorList>
    </citation>
    <scope>NUCLEOTIDE SEQUENCE [LARGE SCALE GENOMIC DNA]</scope>
    <source>
        <strain evidence="11 12">AG-B5</strain>
    </source>
</reference>
<keyword evidence="4 8" id="KW-0116">cAMP-binding</keyword>
<feature type="domain" description="Cyclic nucleotide-binding" evidence="10">
    <location>
        <begin position="307"/>
        <end position="420"/>
    </location>
</feature>
<organism evidence="11 12">
    <name type="scientific">Basidiobolus ranarum</name>
    <dbReference type="NCBI Taxonomy" id="34480"/>
    <lineage>
        <taxon>Eukaryota</taxon>
        <taxon>Fungi</taxon>
        <taxon>Fungi incertae sedis</taxon>
        <taxon>Zoopagomycota</taxon>
        <taxon>Entomophthoromycotina</taxon>
        <taxon>Basidiobolomycetes</taxon>
        <taxon>Basidiobolales</taxon>
        <taxon>Basidiobolaceae</taxon>
        <taxon>Basidiobolus</taxon>
    </lineage>
</organism>
<feature type="domain" description="Cyclic nucleotide-binding" evidence="10">
    <location>
        <begin position="189"/>
        <end position="304"/>
    </location>
</feature>
<evidence type="ECO:0000256" key="7">
    <source>
        <dbReference type="ARBA" id="ARBA00023149"/>
    </source>
</evidence>
<dbReference type="PROSITE" id="PS50042">
    <property type="entry name" value="CNMP_BINDING_3"/>
    <property type="match status" value="2"/>
</dbReference>
<comment type="caution">
    <text evidence="11">The sequence shown here is derived from an EMBL/GenBank/DDBJ whole genome shotgun (WGS) entry which is preliminary data.</text>
</comment>
<comment type="similarity">
    <text evidence="1 8">Belongs to the cAMP-dependent kinase regulatory chain family.</text>
</comment>
<keyword evidence="3" id="KW-0597">Phosphoprotein</keyword>
<dbReference type="PRINTS" id="PR00103">
    <property type="entry name" value="CAMPKINASE"/>
</dbReference>
<dbReference type="Gene3D" id="2.60.120.10">
    <property type="entry name" value="Jelly Rolls"/>
    <property type="match status" value="2"/>
</dbReference>
<evidence type="ECO:0000256" key="4">
    <source>
        <dbReference type="ARBA" id="ARBA00022566"/>
    </source>
</evidence>
<dbReference type="Pfam" id="PF00027">
    <property type="entry name" value="cNMP_binding"/>
    <property type="match status" value="2"/>
</dbReference>
<feature type="compositionally biased region" description="Basic and acidic residues" evidence="9">
    <location>
        <begin position="94"/>
        <end position="103"/>
    </location>
</feature>
<dbReference type="EMBL" id="JASJQH010007066">
    <property type="protein sequence ID" value="KAK9719013.1"/>
    <property type="molecule type" value="Genomic_DNA"/>
</dbReference>
<evidence type="ECO:0000256" key="9">
    <source>
        <dbReference type="SAM" id="MobiDB-lite"/>
    </source>
</evidence>
<evidence type="ECO:0000259" key="10">
    <source>
        <dbReference type="PROSITE" id="PS50042"/>
    </source>
</evidence>
<accession>A0ABR2W3N9</accession>
<keyword evidence="12" id="KW-1185">Reference proteome</keyword>
<evidence type="ECO:0000256" key="1">
    <source>
        <dbReference type="ARBA" id="ARBA00005753"/>
    </source>
</evidence>
<evidence type="ECO:0000256" key="3">
    <source>
        <dbReference type="ARBA" id="ARBA00022553"/>
    </source>
</evidence>
<dbReference type="SMART" id="SM00100">
    <property type="entry name" value="cNMP"/>
    <property type="match status" value="2"/>
</dbReference>
<dbReference type="PROSITE" id="PS00889">
    <property type="entry name" value="CNMP_BINDING_2"/>
    <property type="match status" value="2"/>
</dbReference>
<keyword evidence="5" id="KW-0677">Repeat</keyword>
<evidence type="ECO:0000256" key="2">
    <source>
        <dbReference type="ARBA" id="ARBA00020355"/>
    </source>
</evidence>
<dbReference type="InterPro" id="IPR018488">
    <property type="entry name" value="cNMP-bd_CS"/>
</dbReference>
<dbReference type="PROSITE" id="PS00888">
    <property type="entry name" value="CNMP_BINDING_1"/>
    <property type="match status" value="2"/>
</dbReference>
<feature type="compositionally biased region" description="Acidic residues" evidence="9">
    <location>
        <begin position="109"/>
        <end position="121"/>
    </location>
</feature>
<evidence type="ECO:0000256" key="5">
    <source>
        <dbReference type="ARBA" id="ARBA00022737"/>
    </source>
</evidence>
<name>A0ABR2W3N9_9FUNG</name>
<dbReference type="SUPFAM" id="SSF47391">
    <property type="entry name" value="Dimerization-anchoring domain of cAMP-dependent PK regulatory subunit"/>
    <property type="match status" value="1"/>
</dbReference>
<keyword evidence="7 8" id="KW-0114">cAMP</keyword>
<gene>
    <name evidence="11" type="primary">PRKAR2B_1</name>
    <name evidence="11" type="ORF">K7432_005091</name>
</gene>
<dbReference type="InterPro" id="IPR050503">
    <property type="entry name" value="cAMP-dep_PK_reg_su-like"/>
</dbReference>
<evidence type="ECO:0000313" key="11">
    <source>
        <dbReference type="EMBL" id="KAK9719013.1"/>
    </source>
</evidence>
<protein>
    <recommendedName>
        <fullName evidence="2 8">cAMP-dependent protein kinase regulatory subunit</fullName>
    </recommendedName>
</protein>
<dbReference type="InterPro" id="IPR014710">
    <property type="entry name" value="RmlC-like_jellyroll"/>
</dbReference>
<dbReference type="PANTHER" id="PTHR11635:SF152">
    <property type="entry name" value="CAMP-DEPENDENT PROTEIN KINASE TYPE I REGULATORY SUBUNIT-RELATED"/>
    <property type="match status" value="1"/>
</dbReference>
<evidence type="ECO:0000256" key="8">
    <source>
        <dbReference type="PIRNR" id="PIRNR000548"/>
    </source>
</evidence>
<dbReference type="PANTHER" id="PTHR11635">
    <property type="entry name" value="CAMP-DEPENDENT PROTEIN KINASE REGULATORY CHAIN"/>
    <property type="match status" value="1"/>
</dbReference>
<dbReference type="CDD" id="cd00038">
    <property type="entry name" value="CAP_ED"/>
    <property type="match status" value="2"/>
</dbReference>
<keyword evidence="6 8" id="KW-0547">Nucleotide-binding</keyword>